<dbReference type="Proteomes" id="UP000002051">
    <property type="component" value="Chromosome 6"/>
</dbReference>
<proteinExistence type="predicted"/>
<evidence type="ECO:0000313" key="3">
    <source>
        <dbReference type="Proteomes" id="UP000002051"/>
    </source>
</evidence>
<evidence type="ECO:0000313" key="1">
    <source>
        <dbReference type="EMBL" id="AES76953.1"/>
    </source>
</evidence>
<dbReference type="HOGENOM" id="CLU_2982105_0_0_1"/>
<accession>G7KI19</accession>
<keyword evidence="3" id="KW-1185">Reference proteome</keyword>
<reference evidence="2" key="3">
    <citation type="submission" date="2015-04" db="UniProtKB">
        <authorList>
            <consortium name="EnsemblPlants"/>
        </authorList>
    </citation>
    <scope>IDENTIFICATION</scope>
    <source>
        <strain evidence="2">cv. Jemalong A17</strain>
    </source>
</reference>
<dbReference type="EnsemblPlants" id="AES76953">
    <property type="protein sequence ID" value="AES76953"/>
    <property type="gene ID" value="MTR_6g089800"/>
</dbReference>
<organism evidence="1 3">
    <name type="scientific">Medicago truncatula</name>
    <name type="common">Barrel medic</name>
    <name type="synonym">Medicago tribuloides</name>
    <dbReference type="NCBI Taxonomy" id="3880"/>
    <lineage>
        <taxon>Eukaryota</taxon>
        <taxon>Viridiplantae</taxon>
        <taxon>Streptophyta</taxon>
        <taxon>Embryophyta</taxon>
        <taxon>Tracheophyta</taxon>
        <taxon>Spermatophyta</taxon>
        <taxon>Magnoliopsida</taxon>
        <taxon>eudicotyledons</taxon>
        <taxon>Gunneridae</taxon>
        <taxon>Pentapetalae</taxon>
        <taxon>rosids</taxon>
        <taxon>fabids</taxon>
        <taxon>Fabales</taxon>
        <taxon>Fabaceae</taxon>
        <taxon>Papilionoideae</taxon>
        <taxon>50 kb inversion clade</taxon>
        <taxon>NPAAA clade</taxon>
        <taxon>Hologalegina</taxon>
        <taxon>IRL clade</taxon>
        <taxon>Trifolieae</taxon>
        <taxon>Medicago</taxon>
    </lineage>
</organism>
<dbReference type="PaxDb" id="3880-AES76953"/>
<sequence>MADAKLCWPSENPPYKHSVAAYGGNMTGTLGFADYGPHSIKSRCCCGGNLTTLMDNEV</sequence>
<reference evidence="1 3" key="2">
    <citation type="journal article" date="2014" name="BMC Genomics">
        <title>An improved genome release (version Mt4.0) for the model legume Medicago truncatula.</title>
        <authorList>
            <person name="Tang H."/>
            <person name="Krishnakumar V."/>
            <person name="Bidwell S."/>
            <person name="Rosen B."/>
            <person name="Chan A."/>
            <person name="Zhou S."/>
            <person name="Gentzbittel L."/>
            <person name="Childs K.L."/>
            <person name="Yandell M."/>
            <person name="Gundlach H."/>
            <person name="Mayer K.F."/>
            <person name="Schwartz D.C."/>
            <person name="Town C.D."/>
        </authorList>
    </citation>
    <scope>GENOME REANNOTATION</scope>
    <source>
        <strain evidence="2 3">cv. Jemalong A17</strain>
    </source>
</reference>
<gene>
    <name evidence="1" type="ordered locus">MTR_6g089800</name>
</gene>
<reference evidence="1 3" key="1">
    <citation type="journal article" date="2011" name="Nature">
        <title>The Medicago genome provides insight into the evolution of rhizobial symbioses.</title>
        <authorList>
            <person name="Young N.D."/>
            <person name="Debelle F."/>
            <person name="Oldroyd G.E."/>
            <person name="Geurts R."/>
            <person name="Cannon S.B."/>
            <person name="Udvardi M.K."/>
            <person name="Benedito V.A."/>
            <person name="Mayer K.F."/>
            <person name="Gouzy J."/>
            <person name="Schoof H."/>
            <person name="Van de Peer Y."/>
            <person name="Proost S."/>
            <person name="Cook D.R."/>
            <person name="Meyers B.C."/>
            <person name="Spannagl M."/>
            <person name="Cheung F."/>
            <person name="De Mita S."/>
            <person name="Krishnakumar V."/>
            <person name="Gundlach H."/>
            <person name="Zhou S."/>
            <person name="Mudge J."/>
            <person name="Bharti A.K."/>
            <person name="Murray J.D."/>
            <person name="Naoumkina M.A."/>
            <person name="Rosen B."/>
            <person name="Silverstein K.A."/>
            <person name="Tang H."/>
            <person name="Rombauts S."/>
            <person name="Zhao P.X."/>
            <person name="Zhou P."/>
            <person name="Barbe V."/>
            <person name="Bardou P."/>
            <person name="Bechner M."/>
            <person name="Bellec A."/>
            <person name="Berger A."/>
            <person name="Berges H."/>
            <person name="Bidwell S."/>
            <person name="Bisseling T."/>
            <person name="Choisne N."/>
            <person name="Couloux A."/>
            <person name="Denny R."/>
            <person name="Deshpande S."/>
            <person name="Dai X."/>
            <person name="Doyle J.J."/>
            <person name="Dudez A.M."/>
            <person name="Farmer A.D."/>
            <person name="Fouteau S."/>
            <person name="Franken C."/>
            <person name="Gibelin C."/>
            <person name="Gish J."/>
            <person name="Goldstein S."/>
            <person name="Gonzalez A.J."/>
            <person name="Green P.J."/>
            <person name="Hallab A."/>
            <person name="Hartog M."/>
            <person name="Hua A."/>
            <person name="Humphray S.J."/>
            <person name="Jeong D.H."/>
            <person name="Jing Y."/>
            <person name="Jocker A."/>
            <person name="Kenton S.M."/>
            <person name="Kim D.J."/>
            <person name="Klee K."/>
            <person name="Lai H."/>
            <person name="Lang C."/>
            <person name="Lin S."/>
            <person name="Macmil S.L."/>
            <person name="Magdelenat G."/>
            <person name="Matthews L."/>
            <person name="McCorrison J."/>
            <person name="Monaghan E.L."/>
            <person name="Mun J.H."/>
            <person name="Najar F.Z."/>
            <person name="Nicholson C."/>
            <person name="Noirot C."/>
            <person name="O'Bleness M."/>
            <person name="Paule C.R."/>
            <person name="Poulain J."/>
            <person name="Prion F."/>
            <person name="Qin B."/>
            <person name="Qu C."/>
            <person name="Retzel E.F."/>
            <person name="Riddle C."/>
            <person name="Sallet E."/>
            <person name="Samain S."/>
            <person name="Samson N."/>
            <person name="Sanders I."/>
            <person name="Saurat O."/>
            <person name="Scarpelli C."/>
            <person name="Schiex T."/>
            <person name="Segurens B."/>
            <person name="Severin A.J."/>
            <person name="Sherrier D.J."/>
            <person name="Shi R."/>
            <person name="Sims S."/>
            <person name="Singer S.R."/>
            <person name="Sinharoy S."/>
            <person name="Sterck L."/>
            <person name="Viollet A."/>
            <person name="Wang B.B."/>
            <person name="Wang K."/>
            <person name="Wang M."/>
            <person name="Wang X."/>
            <person name="Warfsmann J."/>
            <person name="Weissenbach J."/>
            <person name="White D.D."/>
            <person name="White J.D."/>
            <person name="Wiley G.B."/>
            <person name="Wincker P."/>
            <person name="Xing Y."/>
            <person name="Yang L."/>
            <person name="Yao Z."/>
            <person name="Ying F."/>
            <person name="Zhai J."/>
            <person name="Zhou L."/>
            <person name="Zuber A."/>
            <person name="Denarie J."/>
            <person name="Dixon R.A."/>
            <person name="May G.D."/>
            <person name="Schwartz D.C."/>
            <person name="Rogers J."/>
            <person name="Quetier F."/>
            <person name="Town C.D."/>
            <person name="Roe B.A."/>
        </authorList>
    </citation>
    <scope>NUCLEOTIDE SEQUENCE [LARGE SCALE GENOMIC DNA]</scope>
    <source>
        <strain evidence="1">A17</strain>
        <strain evidence="2 3">cv. Jemalong A17</strain>
    </source>
</reference>
<dbReference type="EMBL" id="CM001222">
    <property type="protein sequence ID" value="AES76953.1"/>
    <property type="molecule type" value="Genomic_DNA"/>
</dbReference>
<name>G7KI19_MEDTR</name>
<protein>
    <submittedName>
        <fullName evidence="1 2">Uncharacterized protein</fullName>
    </submittedName>
</protein>
<dbReference type="AlphaFoldDB" id="G7KI19"/>
<evidence type="ECO:0000313" key="2">
    <source>
        <dbReference type="EnsemblPlants" id="AES76953"/>
    </source>
</evidence>